<keyword evidence="1" id="KW-0805">Transcription regulation</keyword>
<protein>
    <recommendedName>
        <fullName evidence="6">Zn(2)-C6 fungal-type domain-containing protein</fullName>
    </recommendedName>
</protein>
<evidence type="ECO:0000256" key="2">
    <source>
        <dbReference type="ARBA" id="ARBA00023125"/>
    </source>
</evidence>
<dbReference type="Proteomes" id="UP000019478">
    <property type="component" value="Unassembled WGS sequence"/>
</dbReference>
<reference evidence="7 8" key="1">
    <citation type="submission" date="2013-03" db="EMBL/GenBank/DDBJ databases">
        <title>The Genome Sequence of Capronia epimyces CBS 606.96.</title>
        <authorList>
            <consortium name="The Broad Institute Genomics Platform"/>
            <person name="Cuomo C."/>
            <person name="de Hoog S."/>
            <person name="Gorbushina A."/>
            <person name="Walker B."/>
            <person name="Young S.K."/>
            <person name="Zeng Q."/>
            <person name="Gargeya S."/>
            <person name="Fitzgerald M."/>
            <person name="Haas B."/>
            <person name="Abouelleil A."/>
            <person name="Allen A.W."/>
            <person name="Alvarado L."/>
            <person name="Arachchi H.M."/>
            <person name="Berlin A.M."/>
            <person name="Chapman S.B."/>
            <person name="Gainer-Dewar J."/>
            <person name="Goldberg J."/>
            <person name="Griggs A."/>
            <person name="Gujja S."/>
            <person name="Hansen M."/>
            <person name="Howarth C."/>
            <person name="Imamovic A."/>
            <person name="Ireland A."/>
            <person name="Larimer J."/>
            <person name="McCowan C."/>
            <person name="Murphy C."/>
            <person name="Pearson M."/>
            <person name="Poon T.W."/>
            <person name="Priest M."/>
            <person name="Roberts A."/>
            <person name="Saif S."/>
            <person name="Shea T."/>
            <person name="Sisk P."/>
            <person name="Sykes S."/>
            <person name="Wortman J."/>
            <person name="Nusbaum C."/>
            <person name="Birren B."/>
        </authorList>
    </citation>
    <scope>NUCLEOTIDE SEQUENCE [LARGE SCALE GENOMIC DNA]</scope>
    <source>
        <strain evidence="7 8">CBS 606.96</strain>
    </source>
</reference>
<dbReference type="PANTHER" id="PTHR38111">
    <property type="entry name" value="ZN(2)-C6 FUNGAL-TYPE DOMAIN-CONTAINING PROTEIN-RELATED"/>
    <property type="match status" value="1"/>
</dbReference>
<gene>
    <name evidence="7" type="ORF">A1O3_00665</name>
</gene>
<dbReference type="GO" id="GO:0003677">
    <property type="term" value="F:DNA binding"/>
    <property type="evidence" value="ECO:0007669"/>
    <property type="project" value="UniProtKB-KW"/>
</dbReference>
<dbReference type="InterPro" id="IPR053178">
    <property type="entry name" value="Osmoadaptation_assoc"/>
</dbReference>
<dbReference type="PROSITE" id="PS50048">
    <property type="entry name" value="ZN2_CY6_FUNGAL_2"/>
    <property type="match status" value="1"/>
</dbReference>
<proteinExistence type="predicted"/>
<dbReference type="SUPFAM" id="SSF57701">
    <property type="entry name" value="Zn2/Cys6 DNA-binding domain"/>
    <property type="match status" value="1"/>
</dbReference>
<dbReference type="RefSeq" id="XP_007729005.1">
    <property type="nucleotide sequence ID" value="XM_007730815.1"/>
</dbReference>
<dbReference type="InterPro" id="IPR036864">
    <property type="entry name" value="Zn2-C6_fun-type_DNA-bd_sf"/>
</dbReference>
<evidence type="ECO:0000256" key="4">
    <source>
        <dbReference type="ARBA" id="ARBA00023242"/>
    </source>
</evidence>
<accession>W9YR16</accession>
<dbReference type="Pfam" id="PF11951">
    <property type="entry name" value="Fungal_trans_2"/>
    <property type="match status" value="1"/>
</dbReference>
<dbReference type="STRING" id="1182542.W9YR16"/>
<organism evidence="7 8">
    <name type="scientific">Capronia epimyces CBS 606.96</name>
    <dbReference type="NCBI Taxonomy" id="1182542"/>
    <lineage>
        <taxon>Eukaryota</taxon>
        <taxon>Fungi</taxon>
        <taxon>Dikarya</taxon>
        <taxon>Ascomycota</taxon>
        <taxon>Pezizomycotina</taxon>
        <taxon>Eurotiomycetes</taxon>
        <taxon>Chaetothyriomycetidae</taxon>
        <taxon>Chaetothyriales</taxon>
        <taxon>Herpotrichiellaceae</taxon>
        <taxon>Capronia</taxon>
    </lineage>
</organism>
<dbReference type="CDD" id="cd00067">
    <property type="entry name" value="GAL4"/>
    <property type="match status" value="1"/>
</dbReference>
<sequence>MVGVPRSKGCRICVQRRVKCDQTRPICNNCLKGNRPCPGYDTDLRIHDEGSKLRKRFGQQDAHDSKTGLDKSTPSTSSSHSRSTESSPEECSALVSYHHSPTDDDQQGHRGEVLLPSRNSFIALLENQINPDFDLLSIKPPAYSTGSLNSDPATLDIDLGLVLNSNVYSPYLAQEQLLSTFSHAFTNPTAPVLLPPQLRNHTRWLSQLPGLFGTRLLDTAVRAVSLVHLGRIQQTEILVQESRRYYGKALHLLSQSLADEKKGMGTETLSATILLSFYEMLASDSNDSWVRHAGGAGALMRIRGPKRHLHGMDRDIYLAFRHTIVIDAFQKDEACFLAQPDWIELARQVHQDLRSSAMSSERMVIFDLAEEFYCENIHIPGTFQDVMRLSGARQLLSPDQYALLKASVLERCKRHRANLKSINMKFRATMERLGLHTITLTTNDPVIPVQYVYINVFVGSTHVGYWTIMLLLNLALKDLEKDSAPEMIGLYLMENREMAREICRSTPFMMGSSFLGPFFVIFALRLCLAVFDPGAERGWVVQKLLQIGDTRMRMASDFSDVQQNANTKALQGPTPDR</sequence>
<keyword evidence="2" id="KW-0238">DNA-binding</keyword>
<dbReference type="GO" id="GO:0008270">
    <property type="term" value="F:zinc ion binding"/>
    <property type="evidence" value="ECO:0007669"/>
    <property type="project" value="InterPro"/>
</dbReference>
<dbReference type="eggNOG" id="ENOG502SNE1">
    <property type="taxonomic scope" value="Eukaryota"/>
</dbReference>
<evidence type="ECO:0000313" key="8">
    <source>
        <dbReference type="Proteomes" id="UP000019478"/>
    </source>
</evidence>
<dbReference type="Gene3D" id="4.10.240.10">
    <property type="entry name" value="Zn(2)-C6 fungal-type DNA-binding domain"/>
    <property type="match status" value="1"/>
</dbReference>
<dbReference type="SMART" id="SM00066">
    <property type="entry name" value="GAL4"/>
    <property type="match status" value="1"/>
</dbReference>
<feature type="domain" description="Zn(2)-C6 fungal-type" evidence="6">
    <location>
        <begin position="9"/>
        <end position="37"/>
    </location>
</feature>
<dbReference type="PANTHER" id="PTHR38111:SF6">
    <property type="entry name" value="FINGER DOMAIN PROTEIN, PUTATIVE (AFU_ORTHOLOGUE AFUA_8G01940)-RELATED"/>
    <property type="match status" value="1"/>
</dbReference>
<name>W9YR16_9EURO</name>
<keyword evidence="4" id="KW-0539">Nucleus</keyword>
<evidence type="ECO:0000256" key="3">
    <source>
        <dbReference type="ARBA" id="ARBA00023163"/>
    </source>
</evidence>
<keyword evidence="8" id="KW-1185">Reference proteome</keyword>
<dbReference type="GO" id="GO:0000981">
    <property type="term" value="F:DNA-binding transcription factor activity, RNA polymerase II-specific"/>
    <property type="evidence" value="ECO:0007669"/>
    <property type="project" value="InterPro"/>
</dbReference>
<dbReference type="OrthoDB" id="5126878at2759"/>
<dbReference type="InterPro" id="IPR021858">
    <property type="entry name" value="Fun_TF"/>
</dbReference>
<comment type="caution">
    <text evidence="7">The sequence shown here is derived from an EMBL/GenBank/DDBJ whole genome shotgun (WGS) entry which is preliminary data.</text>
</comment>
<evidence type="ECO:0000313" key="7">
    <source>
        <dbReference type="EMBL" id="EXJ92115.1"/>
    </source>
</evidence>
<dbReference type="GeneID" id="19164805"/>
<feature type="region of interest" description="Disordered" evidence="5">
    <location>
        <begin position="54"/>
        <end position="111"/>
    </location>
</feature>
<feature type="compositionally biased region" description="Basic and acidic residues" evidence="5">
    <location>
        <begin position="100"/>
        <end position="111"/>
    </location>
</feature>
<dbReference type="Pfam" id="PF00172">
    <property type="entry name" value="Zn_clus"/>
    <property type="match status" value="1"/>
</dbReference>
<evidence type="ECO:0000256" key="5">
    <source>
        <dbReference type="SAM" id="MobiDB-lite"/>
    </source>
</evidence>
<dbReference type="HOGENOM" id="CLU_021599_8_0_1"/>
<dbReference type="EMBL" id="AMGY01000001">
    <property type="protein sequence ID" value="EXJ92115.1"/>
    <property type="molecule type" value="Genomic_DNA"/>
</dbReference>
<keyword evidence="3" id="KW-0804">Transcription</keyword>
<evidence type="ECO:0000259" key="6">
    <source>
        <dbReference type="PROSITE" id="PS50048"/>
    </source>
</evidence>
<feature type="compositionally biased region" description="Low complexity" evidence="5">
    <location>
        <begin position="72"/>
        <end position="90"/>
    </location>
</feature>
<evidence type="ECO:0000256" key="1">
    <source>
        <dbReference type="ARBA" id="ARBA00023015"/>
    </source>
</evidence>
<dbReference type="AlphaFoldDB" id="W9YR16"/>
<dbReference type="InterPro" id="IPR001138">
    <property type="entry name" value="Zn2Cys6_DnaBD"/>
</dbReference>